<feature type="transmembrane region" description="Helical" evidence="2">
    <location>
        <begin position="397"/>
        <end position="415"/>
    </location>
</feature>
<name>A0A819C6L9_9BILA</name>
<protein>
    <recommendedName>
        <fullName evidence="3">Calcineurin-like phosphoesterase domain-containing protein</fullName>
    </recommendedName>
</protein>
<proteinExistence type="predicted"/>
<feature type="region of interest" description="Disordered" evidence="1">
    <location>
        <begin position="1"/>
        <end position="25"/>
    </location>
</feature>
<evidence type="ECO:0000256" key="1">
    <source>
        <dbReference type="SAM" id="MobiDB-lite"/>
    </source>
</evidence>
<dbReference type="GO" id="GO:0030145">
    <property type="term" value="F:manganese ion binding"/>
    <property type="evidence" value="ECO:0007669"/>
    <property type="project" value="TreeGrafter"/>
</dbReference>
<dbReference type="PANTHER" id="PTHR16509:SF1">
    <property type="entry name" value="MANGANESE-DEPENDENT ADP-RIBOSE_CDP-ALCOHOL DIPHOSPHATASE"/>
    <property type="match status" value="1"/>
</dbReference>
<dbReference type="Gene3D" id="3.60.21.10">
    <property type="match status" value="1"/>
</dbReference>
<sequence length="451" mass="52157">MTTSTITEDETSVSPPTASMFAAPDPDVNQSTFERNETIEPILSFGLITDIHYADHDDRWNHVQTHLRRYRNSANLVDEACHYWLNGKYPISFVLQLGDLIDGVCSTNKTSGSDLNVILEQFKKTLNSLPVYHIWGNHELYNFTRQELLNGPLCSFDTKTSSPAHYGTFEVCPNLRIIALDTYEFSALGVGNDSEVYGQSMELLRKHNQNESPNDPTGLRGHQRRYVQFNGGITSKQINWLKEQLTEAKNRDEKVIVIGHIPIHPSACDHLDLLWNYKEVLDLLWIFDRTVLAYIAGHDHDGGYFRDRKNIHHLTLPAIVECDPNTNSFATVHVYKDCLLIEGVGRIATYKIDCQFFFYLIETMRLYNRVVLMHRKQIWQPWMSQGRSVLNYSMEHIPHVVLGIPFAVFFMVVIASKEIYKANAYQFNVYKRRLMIRRPEDIPTEYRPFCS</sequence>
<gene>
    <name evidence="4" type="ORF">OVN521_LOCUS4191</name>
</gene>
<dbReference type="Pfam" id="PF00149">
    <property type="entry name" value="Metallophos"/>
    <property type="match status" value="1"/>
</dbReference>
<dbReference type="GO" id="GO:0008663">
    <property type="term" value="F:2',3'-cyclic-nucleotide 2'-phosphodiesterase activity"/>
    <property type="evidence" value="ECO:0007669"/>
    <property type="project" value="TreeGrafter"/>
</dbReference>
<keyword evidence="2" id="KW-0472">Membrane</keyword>
<reference evidence="4" key="1">
    <citation type="submission" date="2021-02" db="EMBL/GenBank/DDBJ databases">
        <authorList>
            <person name="Nowell W R."/>
        </authorList>
    </citation>
    <scope>NUCLEOTIDE SEQUENCE</scope>
</reference>
<dbReference type="GO" id="GO:0047631">
    <property type="term" value="F:ADP-ribose diphosphatase activity"/>
    <property type="evidence" value="ECO:0007669"/>
    <property type="project" value="TreeGrafter"/>
</dbReference>
<keyword evidence="5" id="KW-1185">Reference proteome</keyword>
<evidence type="ECO:0000313" key="4">
    <source>
        <dbReference type="EMBL" id="CAF3806587.1"/>
    </source>
</evidence>
<dbReference type="AlphaFoldDB" id="A0A819C6L9"/>
<keyword evidence="2" id="KW-0812">Transmembrane</keyword>
<comment type="caution">
    <text evidence="4">The sequence shown here is derived from an EMBL/GenBank/DDBJ whole genome shotgun (WGS) entry which is preliminary data.</text>
</comment>
<dbReference type="Proteomes" id="UP000663866">
    <property type="component" value="Unassembled WGS sequence"/>
</dbReference>
<accession>A0A819C6L9</accession>
<dbReference type="InterPro" id="IPR004843">
    <property type="entry name" value="Calcineurin-like_PHP"/>
</dbReference>
<dbReference type="PANTHER" id="PTHR16509">
    <property type="match status" value="1"/>
</dbReference>
<feature type="domain" description="Calcineurin-like phosphoesterase" evidence="3">
    <location>
        <begin position="45"/>
        <end position="301"/>
    </location>
</feature>
<evidence type="ECO:0000259" key="3">
    <source>
        <dbReference type="Pfam" id="PF00149"/>
    </source>
</evidence>
<keyword evidence="2" id="KW-1133">Transmembrane helix</keyword>
<dbReference type="GO" id="GO:0047734">
    <property type="term" value="F:CDP-glycerol diphosphatase activity"/>
    <property type="evidence" value="ECO:0007669"/>
    <property type="project" value="TreeGrafter"/>
</dbReference>
<feature type="compositionally biased region" description="Polar residues" evidence="1">
    <location>
        <begin position="1"/>
        <end position="17"/>
    </location>
</feature>
<dbReference type="InterPro" id="IPR029052">
    <property type="entry name" value="Metallo-depent_PP-like"/>
</dbReference>
<organism evidence="4 5">
    <name type="scientific">Rotaria magnacalcarata</name>
    <dbReference type="NCBI Taxonomy" id="392030"/>
    <lineage>
        <taxon>Eukaryota</taxon>
        <taxon>Metazoa</taxon>
        <taxon>Spiralia</taxon>
        <taxon>Gnathifera</taxon>
        <taxon>Rotifera</taxon>
        <taxon>Eurotatoria</taxon>
        <taxon>Bdelloidea</taxon>
        <taxon>Philodinida</taxon>
        <taxon>Philodinidae</taxon>
        <taxon>Rotaria</taxon>
    </lineage>
</organism>
<dbReference type="EMBL" id="CAJOBG010000383">
    <property type="protein sequence ID" value="CAF3806587.1"/>
    <property type="molecule type" value="Genomic_DNA"/>
</dbReference>
<dbReference type="SUPFAM" id="SSF56300">
    <property type="entry name" value="Metallo-dependent phosphatases"/>
    <property type="match status" value="1"/>
</dbReference>
<evidence type="ECO:0000256" key="2">
    <source>
        <dbReference type="SAM" id="Phobius"/>
    </source>
</evidence>
<evidence type="ECO:0000313" key="5">
    <source>
        <dbReference type="Proteomes" id="UP000663866"/>
    </source>
</evidence>